<dbReference type="AlphaFoldDB" id="A0A318LXK7"/>
<evidence type="ECO:0000256" key="1">
    <source>
        <dbReference type="SAM" id="MobiDB-lite"/>
    </source>
</evidence>
<comment type="caution">
    <text evidence="2">The sequence shown here is derived from an EMBL/GenBank/DDBJ whole genome shotgun (WGS) entry which is preliminary data.</text>
</comment>
<keyword evidence="3" id="KW-1185">Reference proteome</keyword>
<dbReference type="Proteomes" id="UP000247892">
    <property type="component" value="Unassembled WGS sequence"/>
</dbReference>
<feature type="compositionally biased region" description="Acidic residues" evidence="1">
    <location>
        <begin position="221"/>
        <end position="233"/>
    </location>
</feature>
<evidence type="ECO:0000313" key="3">
    <source>
        <dbReference type="Proteomes" id="UP000247892"/>
    </source>
</evidence>
<feature type="region of interest" description="Disordered" evidence="1">
    <location>
        <begin position="210"/>
        <end position="233"/>
    </location>
</feature>
<gene>
    <name evidence="2" type="ORF">BA062_37780</name>
</gene>
<dbReference type="RefSeq" id="WP_110344039.1">
    <property type="nucleotide sequence ID" value="NZ_MASU01000028.1"/>
</dbReference>
<name>A0A318LXK7_9PSEU</name>
<protein>
    <submittedName>
        <fullName evidence="2">Uncharacterized protein</fullName>
    </submittedName>
</protein>
<proteinExistence type="predicted"/>
<dbReference type="EMBL" id="MASU01000028">
    <property type="protein sequence ID" value="PXY17363.1"/>
    <property type="molecule type" value="Genomic_DNA"/>
</dbReference>
<reference evidence="2 3" key="1">
    <citation type="submission" date="2016-07" db="EMBL/GenBank/DDBJ databases">
        <title>Draft genome sequence of Prauserella sp. YIM 121212, isolated from alkaline soil.</title>
        <authorList>
            <person name="Ruckert C."/>
            <person name="Albersmeier A."/>
            <person name="Jiang C.-L."/>
            <person name="Jiang Y."/>
            <person name="Kalinowski J."/>
            <person name="Schneider O."/>
            <person name="Winkler A."/>
            <person name="Zotchev S.B."/>
        </authorList>
    </citation>
    <scope>NUCLEOTIDE SEQUENCE [LARGE SCALE GENOMIC DNA]</scope>
    <source>
        <strain evidence="2 3">YIM 121212</strain>
    </source>
</reference>
<sequence>MIRIETARLVQLLGDLVHTAARGSGGASEGVLLHSERADRGDEPGQTDLLVGTSTNARVIGQCHVDAYGRMARPMLWPLADVRAVIAAYKPKLAEHREHTVEIRRDADMIVISEDPHLFGDGLTVRFSDGPVADYPRVFGALREVPRLLDEWGSLLPRTDFSPSLLEPFNKVAKSRGELVQTYRYHQRSRVLVQIGQRYRGAIHAHQSWDTLSEGSSPDGDVFEPDLPVADEE</sequence>
<evidence type="ECO:0000313" key="2">
    <source>
        <dbReference type="EMBL" id="PXY17363.1"/>
    </source>
</evidence>
<dbReference type="OrthoDB" id="3693113at2"/>
<accession>A0A318LXK7</accession>
<organism evidence="2 3">
    <name type="scientific">Prauserella flavalba</name>
    <dbReference type="NCBI Taxonomy" id="1477506"/>
    <lineage>
        <taxon>Bacteria</taxon>
        <taxon>Bacillati</taxon>
        <taxon>Actinomycetota</taxon>
        <taxon>Actinomycetes</taxon>
        <taxon>Pseudonocardiales</taxon>
        <taxon>Pseudonocardiaceae</taxon>
        <taxon>Prauserella</taxon>
    </lineage>
</organism>